<keyword evidence="1" id="KW-0472">Membrane</keyword>
<organism evidence="3">
    <name type="scientific">Anopheles darlingi</name>
    <name type="common">Mosquito</name>
    <dbReference type="NCBI Taxonomy" id="43151"/>
    <lineage>
        <taxon>Eukaryota</taxon>
        <taxon>Metazoa</taxon>
        <taxon>Ecdysozoa</taxon>
        <taxon>Arthropoda</taxon>
        <taxon>Hexapoda</taxon>
        <taxon>Insecta</taxon>
        <taxon>Pterygota</taxon>
        <taxon>Neoptera</taxon>
        <taxon>Endopterygota</taxon>
        <taxon>Diptera</taxon>
        <taxon>Nematocera</taxon>
        <taxon>Culicoidea</taxon>
        <taxon>Culicidae</taxon>
        <taxon>Anophelinae</taxon>
        <taxon>Anopheles</taxon>
    </lineage>
</organism>
<dbReference type="EMBL" id="GGFL01007100">
    <property type="protein sequence ID" value="MBW71278.1"/>
    <property type="molecule type" value="Transcribed_RNA"/>
</dbReference>
<feature type="signal peptide" evidence="2">
    <location>
        <begin position="1"/>
        <end position="17"/>
    </location>
</feature>
<evidence type="ECO:0000313" key="3">
    <source>
        <dbReference type="EMBL" id="MBW71278.1"/>
    </source>
</evidence>
<feature type="transmembrane region" description="Helical" evidence="1">
    <location>
        <begin position="133"/>
        <end position="156"/>
    </location>
</feature>
<keyword evidence="1" id="KW-0812">Transmembrane</keyword>
<proteinExistence type="predicted"/>
<sequence>MMVLILCLILLTSTTYFKVCPNFPFSEPCPRWLVVCVTFLKDTSGAAVQVKSSGSSSDMTIISDSTGGLAISCTLSCWLGSLQTSTVSMTDSVAKETLCWVLVISGPISGTLSVTGSFSFPSHVWCLSRSLELISVGVSSSITLVASVFMFSFVFASSSAPCTHDSPGLTFGSSNCHNCSRQDSSLPKSIIGSSSM</sequence>
<dbReference type="AlphaFoldDB" id="A0A2M4D2G0"/>
<evidence type="ECO:0000256" key="1">
    <source>
        <dbReference type="SAM" id="Phobius"/>
    </source>
</evidence>
<feature type="transmembrane region" description="Helical" evidence="1">
    <location>
        <begin position="100"/>
        <end position="121"/>
    </location>
</feature>
<evidence type="ECO:0000256" key="2">
    <source>
        <dbReference type="SAM" id="SignalP"/>
    </source>
</evidence>
<keyword evidence="2" id="KW-0732">Signal</keyword>
<evidence type="ECO:0008006" key="4">
    <source>
        <dbReference type="Google" id="ProtNLM"/>
    </source>
</evidence>
<protein>
    <recommendedName>
        <fullName evidence="4">Secreted protein</fullName>
    </recommendedName>
</protein>
<feature type="chain" id="PRO_5014902024" description="Secreted protein" evidence="2">
    <location>
        <begin position="18"/>
        <end position="196"/>
    </location>
</feature>
<keyword evidence="1" id="KW-1133">Transmembrane helix</keyword>
<name>A0A2M4D2G0_ANODA</name>
<reference evidence="3" key="1">
    <citation type="submission" date="2018-01" db="EMBL/GenBank/DDBJ databases">
        <title>An insight into the sialome of Amazonian anophelines.</title>
        <authorList>
            <person name="Ribeiro J.M."/>
            <person name="Scarpassa V."/>
            <person name="Calvo E."/>
        </authorList>
    </citation>
    <scope>NUCLEOTIDE SEQUENCE</scope>
</reference>
<accession>A0A2M4D2G0</accession>